<evidence type="ECO:0000313" key="6">
    <source>
        <dbReference type="EMBL" id="AOY77661.1"/>
    </source>
</evidence>
<protein>
    <submittedName>
        <fullName evidence="7">Energy-coupling factor transporter transmembrane protein EcfT</fullName>
    </submittedName>
</protein>
<evidence type="ECO:0000256" key="4">
    <source>
        <dbReference type="ARBA" id="ARBA00023136"/>
    </source>
</evidence>
<evidence type="ECO:0000313" key="9">
    <source>
        <dbReference type="Proteomes" id="UP000192478"/>
    </source>
</evidence>
<evidence type="ECO:0000313" key="7">
    <source>
        <dbReference type="EMBL" id="ARE88246.1"/>
    </source>
</evidence>
<feature type="transmembrane region" description="Helical" evidence="5">
    <location>
        <begin position="276"/>
        <end position="296"/>
    </location>
</feature>
<dbReference type="Pfam" id="PF02361">
    <property type="entry name" value="CbiQ"/>
    <property type="match status" value="1"/>
</dbReference>
<dbReference type="EMBL" id="CP020559">
    <property type="protein sequence ID" value="ARE88246.1"/>
    <property type="molecule type" value="Genomic_DNA"/>
</dbReference>
<feature type="transmembrane region" description="Helical" evidence="5">
    <location>
        <begin position="20"/>
        <end position="53"/>
    </location>
</feature>
<reference evidence="6 8" key="1">
    <citation type="submission" date="2016-10" db="EMBL/GenBank/DDBJ databases">
        <title>Complete Genome Sequence of Acetogen Clostridium formicoaceticum ATCC 27076.</title>
        <authorList>
            <person name="Bao T."/>
            <person name="Cheng C."/>
            <person name="Zhao J."/>
            <person name="Yang S.-T."/>
            <person name="Wang J."/>
            <person name="Wang M."/>
        </authorList>
    </citation>
    <scope>NUCLEOTIDE SEQUENCE [LARGE SCALE GENOMIC DNA]</scope>
    <source>
        <strain evidence="6 8">ATCC 27076</strain>
    </source>
</reference>
<dbReference type="RefSeq" id="WP_070971551.1">
    <property type="nucleotide sequence ID" value="NZ_CP017603.1"/>
</dbReference>
<name>A0AAC9WGU7_9CLOT</name>
<evidence type="ECO:0000256" key="5">
    <source>
        <dbReference type="SAM" id="Phobius"/>
    </source>
</evidence>
<comment type="subcellular location">
    <subcellularLocation>
        <location evidence="1">Membrane</location>
        <topology evidence="1">Multi-pass membrane protein</topology>
    </subcellularLocation>
</comment>
<dbReference type="Proteomes" id="UP000192478">
    <property type="component" value="Chromosome"/>
</dbReference>
<reference evidence="7 9" key="2">
    <citation type="submission" date="2017-03" db="EMBL/GenBank/DDBJ databases">
        <title>Complete sequence of Clostridium formicaceticum DSM 92.</title>
        <authorList>
            <person name="Poehlein A."/>
            <person name="Karl M."/>
            <person name="Bengelsdorf F.R."/>
            <person name="Duerre P."/>
            <person name="Daniel R."/>
        </authorList>
    </citation>
    <scope>NUCLEOTIDE SEQUENCE [LARGE SCALE GENOMIC DNA]</scope>
    <source>
        <strain evidence="7 9">DSM 92</strain>
    </source>
</reference>
<organism evidence="7 9">
    <name type="scientific">Clostridium formicaceticum</name>
    <dbReference type="NCBI Taxonomy" id="1497"/>
    <lineage>
        <taxon>Bacteria</taxon>
        <taxon>Bacillati</taxon>
        <taxon>Bacillota</taxon>
        <taxon>Clostridia</taxon>
        <taxon>Eubacteriales</taxon>
        <taxon>Clostridiaceae</taxon>
        <taxon>Clostridium</taxon>
    </lineage>
</organism>
<dbReference type="PANTHER" id="PTHR33514">
    <property type="entry name" value="PROTEIN ABCI12, CHLOROPLASTIC"/>
    <property type="match status" value="1"/>
</dbReference>
<keyword evidence="8" id="KW-1185">Reference proteome</keyword>
<keyword evidence="3 5" id="KW-1133">Transmembrane helix</keyword>
<feature type="transmembrane region" description="Helical" evidence="5">
    <location>
        <begin position="100"/>
        <end position="127"/>
    </location>
</feature>
<evidence type="ECO:0000256" key="1">
    <source>
        <dbReference type="ARBA" id="ARBA00004141"/>
    </source>
</evidence>
<accession>A0AAC9WGU7</accession>
<dbReference type="InterPro" id="IPR003339">
    <property type="entry name" value="ABC/ECF_trnsptr_transmembrane"/>
</dbReference>
<dbReference type="PANTHER" id="PTHR33514:SF13">
    <property type="entry name" value="PROTEIN ABCI12, CHLOROPLASTIC"/>
    <property type="match status" value="1"/>
</dbReference>
<dbReference type="CDD" id="cd16914">
    <property type="entry name" value="EcfT"/>
    <property type="match status" value="1"/>
</dbReference>
<feature type="transmembrane region" description="Helical" evidence="5">
    <location>
        <begin position="65"/>
        <end position="88"/>
    </location>
</feature>
<keyword evidence="2 5" id="KW-0812">Transmembrane</keyword>
<sequence>MYVFEKKDIFFQRLHPMTLLFYIMMIVIGAIMTTHPILLIFFMIGVIFILIASKNFETWLKSLRVYAYMVIMLMIVHLFISNMGATVLWRGPIVPVLGRIIISLETLMFGLVMGLRLFIIFSTFIFYNRVVDPDKALSLFSKVFPKSALLVALTTKTIPYMSQQLQGAAEIQQCRGVQYYTGSRINRIKNRLPLVKVLLLSSLEDSFNLGESMQARAYGCGPRSCYYALAFGTRDLLVFFSSMMILLGLVWSKMYGYTEIVFYPKIGMLLVSREHMYMMFVIGFFLIFPAILAWGWEKWDYLRLKI</sequence>
<gene>
    <name evidence="7" type="primary">ecfT_2</name>
    <name evidence="6" type="ORF">BJL90_18440</name>
    <name evidence="7" type="ORF">CLFO_26470</name>
</gene>
<evidence type="ECO:0000256" key="2">
    <source>
        <dbReference type="ARBA" id="ARBA00022692"/>
    </source>
</evidence>
<keyword evidence="4 5" id="KW-0472">Membrane</keyword>
<dbReference type="EMBL" id="CP017603">
    <property type="protein sequence ID" value="AOY77661.1"/>
    <property type="molecule type" value="Genomic_DNA"/>
</dbReference>
<dbReference type="Proteomes" id="UP000177894">
    <property type="component" value="Chromosome"/>
</dbReference>
<evidence type="ECO:0000313" key="8">
    <source>
        <dbReference type="Proteomes" id="UP000177894"/>
    </source>
</evidence>
<feature type="transmembrane region" description="Helical" evidence="5">
    <location>
        <begin position="236"/>
        <end position="256"/>
    </location>
</feature>
<dbReference type="AlphaFoldDB" id="A0AAC9WGU7"/>
<dbReference type="GO" id="GO:0005886">
    <property type="term" value="C:plasma membrane"/>
    <property type="evidence" value="ECO:0007669"/>
    <property type="project" value="UniProtKB-ARBA"/>
</dbReference>
<dbReference type="KEGG" id="cfm:BJL90_18440"/>
<proteinExistence type="predicted"/>
<evidence type="ECO:0000256" key="3">
    <source>
        <dbReference type="ARBA" id="ARBA00022989"/>
    </source>
</evidence>